<evidence type="ECO:0000259" key="1">
    <source>
        <dbReference type="PROSITE" id="PS51340"/>
    </source>
</evidence>
<dbReference type="InterPro" id="IPR011037">
    <property type="entry name" value="Pyrv_Knase-like_insert_dom_sf"/>
</dbReference>
<dbReference type="GO" id="GO:0003824">
    <property type="term" value="F:catalytic activity"/>
    <property type="evidence" value="ECO:0007669"/>
    <property type="project" value="InterPro"/>
</dbReference>
<comment type="caution">
    <text evidence="2">The sequence shown here is derived from an EMBL/GenBank/DDBJ whole genome shotgun (WGS) entry which is preliminary data.</text>
</comment>
<dbReference type="AlphaFoldDB" id="A0A919M7C3"/>
<accession>A0A919M7C3</accession>
<protein>
    <recommendedName>
        <fullName evidence="1">MOSC domain-containing protein</fullName>
    </recommendedName>
</protein>
<feature type="domain" description="MOSC" evidence="1">
    <location>
        <begin position="1"/>
        <end position="94"/>
    </location>
</feature>
<gene>
    <name evidence="2" type="ORF">Acy02nite_50590</name>
</gene>
<dbReference type="PROSITE" id="PS51340">
    <property type="entry name" value="MOSC"/>
    <property type="match status" value="1"/>
</dbReference>
<dbReference type="GO" id="GO:0030170">
    <property type="term" value="F:pyridoxal phosphate binding"/>
    <property type="evidence" value="ECO:0007669"/>
    <property type="project" value="InterPro"/>
</dbReference>
<organism evidence="2 3">
    <name type="scientific">Actinoplanes cyaneus</name>
    <dbReference type="NCBI Taxonomy" id="52696"/>
    <lineage>
        <taxon>Bacteria</taxon>
        <taxon>Bacillati</taxon>
        <taxon>Actinomycetota</taxon>
        <taxon>Actinomycetes</taxon>
        <taxon>Micromonosporales</taxon>
        <taxon>Micromonosporaceae</taxon>
        <taxon>Actinoplanes</taxon>
    </lineage>
</organism>
<dbReference type="Proteomes" id="UP000619479">
    <property type="component" value="Unassembled WGS sequence"/>
</dbReference>
<dbReference type="GO" id="GO:0030151">
    <property type="term" value="F:molybdenum ion binding"/>
    <property type="evidence" value="ECO:0007669"/>
    <property type="project" value="InterPro"/>
</dbReference>
<dbReference type="SUPFAM" id="SSF141673">
    <property type="entry name" value="MOSC N-terminal domain-like"/>
    <property type="match status" value="1"/>
</dbReference>
<dbReference type="RefSeq" id="WP_203744592.1">
    <property type="nucleotide sequence ID" value="NZ_BAAAUC010000004.1"/>
</dbReference>
<keyword evidence="3" id="KW-1185">Reference proteome</keyword>
<evidence type="ECO:0000313" key="2">
    <source>
        <dbReference type="EMBL" id="GID67178.1"/>
    </source>
</evidence>
<sequence>MVGTVERIWRYPVKSTGGEMVDEAAVDLRGLAGDRLYAVRDAERCVMTNEAQQDLPHSPLILRAVARAHDMRLDALATVAQPGRVRVGDTVELT</sequence>
<proteinExistence type="predicted"/>
<dbReference type="EMBL" id="BOMH01000037">
    <property type="protein sequence ID" value="GID67178.1"/>
    <property type="molecule type" value="Genomic_DNA"/>
</dbReference>
<dbReference type="InterPro" id="IPR005302">
    <property type="entry name" value="MoCF_Sase_C"/>
</dbReference>
<dbReference type="Pfam" id="PF03476">
    <property type="entry name" value="MOSC_N"/>
    <property type="match status" value="1"/>
</dbReference>
<dbReference type="SUPFAM" id="SSF50800">
    <property type="entry name" value="PK beta-barrel domain-like"/>
    <property type="match status" value="1"/>
</dbReference>
<dbReference type="InterPro" id="IPR005303">
    <property type="entry name" value="MOCOS_middle"/>
</dbReference>
<reference evidence="2" key="1">
    <citation type="submission" date="2021-01" db="EMBL/GenBank/DDBJ databases">
        <title>Whole genome shotgun sequence of Actinoplanes cyaneus NBRC 14990.</title>
        <authorList>
            <person name="Komaki H."/>
            <person name="Tamura T."/>
        </authorList>
    </citation>
    <scope>NUCLEOTIDE SEQUENCE</scope>
    <source>
        <strain evidence="2">NBRC 14990</strain>
    </source>
</reference>
<name>A0A919M7C3_9ACTN</name>
<evidence type="ECO:0000313" key="3">
    <source>
        <dbReference type="Proteomes" id="UP000619479"/>
    </source>
</evidence>